<name>A0A7T6ZE46_9BACI</name>
<gene>
    <name evidence="7" type="ORF">HUG20_02310</name>
</gene>
<dbReference type="GO" id="GO:0005737">
    <property type="term" value="C:cytoplasm"/>
    <property type="evidence" value="ECO:0007669"/>
    <property type="project" value="TreeGrafter"/>
</dbReference>
<evidence type="ECO:0000313" key="8">
    <source>
        <dbReference type="Proteomes" id="UP000595349"/>
    </source>
</evidence>
<dbReference type="InterPro" id="IPR011032">
    <property type="entry name" value="GroES-like_sf"/>
</dbReference>
<dbReference type="Proteomes" id="UP000595349">
    <property type="component" value="Chromosome"/>
</dbReference>
<dbReference type="InterPro" id="IPR013154">
    <property type="entry name" value="ADH-like_N"/>
</dbReference>
<evidence type="ECO:0000256" key="4">
    <source>
        <dbReference type="ARBA" id="ARBA00022833"/>
    </source>
</evidence>
<dbReference type="Gene3D" id="3.90.180.10">
    <property type="entry name" value="Medium-chain alcohol dehydrogenases, catalytic domain"/>
    <property type="match status" value="1"/>
</dbReference>
<evidence type="ECO:0000256" key="1">
    <source>
        <dbReference type="ARBA" id="ARBA00001947"/>
    </source>
</evidence>
<dbReference type="AlphaFoldDB" id="A0A7T6ZE46"/>
<dbReference type="GO" id="GO:0034079">
    <property type="term" value="P:butanediol biosynthetic process"/>
    <property type="evidence" value="ECO:0007669"/>
    <property type="project" value="TreeGrafter"/>
</dbReference>
<dbReference type="SUPFAM" id="SSF50129">
    <property type="entry name" value="GroES-like"/>
    <property type="match status" value="1"/>
</dbReference>
<evidence type="ECO:0000313" key="7">
    <source>
        <dbReference type="EMBL" id="QQK81826.1"/>
    </source>
</evidence>
<keyword evidence="8" id="KW-1185">Reference proteome</keyword>
<keyword evidence="5" id="KW-0560">Oxidoreductase</keyword>
<feature type="domain" description="Alcohol dehydrogenase-like N-terminal" evidence="6">
    <location>
        <begin position="7"/>
        <end position="59"/>
    </location>
</feature>
<keyword evidence="4" id="KW-0862">Zinc</keyword>
<dbReference type="KEGG" id="scib:HUG20_02310"/>
<dbReference type="EMBL" id="CP054706">
    <property type="protein sequence ID" value="QQK81826.1"/>
    <property type="molecule type" value="Genomic_DNA"/>
</dbReference>
<sequence length="61" mass="7005">MRYRYDIYSGKHSRARGPLVLGHEFSGYVEELDRKSTFSIGDRVVIEPTLNCGCCEDCTSW</sequence>
<comment type="similarity">
    <text evidence="2">Belongs to the zinc-containing alcohol dehydrogenase family.</text>
</comment>
<reference evidence="7 8" key="1">
    <citation type="submission" date="2020-06" db="EMBL/GenBank/DDBJ databases">
        <title>Genomic analysis of Salicibibacter sp. NKC21-4.</title>
        <authorList>
            <person name="Oh Y.J."/>
        </authorList>
    </citation>
    <scope>NUCLEOTIDE SEQUENCE [LARGE SCALE GENOMIC DNA]</scope>
    <source>
        <strain evidence="7 8">NKC21-4</strain>
    </source>
</reference>
<organism evidence="7 8">
    <name type="scientific">Salicibibacter cibi</name>
    <dbReference type="NCBI Taxonomy" id="2743001"/>
    <lineage>
        <taxon>Bacteria</taxon>
        <taxon>Bacillati</taxon>
        <taxon>Bacillota</taxon>
        <taxon>Bacilli</taxon>
        <taxon>Bacillales</taxon>
        <taxon>Bacillaceae</taxon>
        <taxon>Salicibibacter</taxon>
    </lineage>
</organism>
<dbReference type="PANTHER" id="PTHR43161:SF23">
    <property type="entry name" value="(R,R)-BUTANEDIOL DEHYDROGENASE-RELATED"/>
    <property type="match status" value="1"/>
</dbReference>
<evidence type="ECO:0000256" key="2">
    <source>
        <dbReference type="ARBA" id="ARBA00008072"/>
    </source>
</evidence>
<proteinExistence type="inferred from homology"/>
<keyword evidence="3" id="KW-0479">Metal-binding</keyword>
<protein>
    <submittedName>
        <fullName evidence="7">Alcohol dehydrogenase catalytic domain-containing protein</fullName>
    </submittedName>
</protein>
<evidence type="ECO:0000256" key="3">
    <source>
        <dbReference type="ARBA" id="ARBA00022723"/>
    </source>
</evidence>
<dbReference type="GO" id="GO:0000721">
    <property type="term" value="F:(R,R)-butanediol dehydrogenase activity"/>
    <property type="evidence" value="ECO:0007669"/>
    <property type="project" value="TreeGrafter"/>
</dbReference>
<evidence type="ECO:0000259" key="6">
    <source>
        <dbReference type="Pfam" id="PF08240"/>
    </source>
</evidence>
<accession>A0A7T6ZE46</accession>
<evidence type="ECO:0000256" key="5">
    <source>
        <dbReference type="ARBA" id="ARBA00023002"/>
    </source>
</evidence>
<comment type="cofactor">
    <cofactor evidence="1">
        <name>Zn(2+)</name>
        <dbReference type="ChEBI" id="CHEBI:29105"/>
    </cofactor>
</comment>
<dbReference type="GO" id="GO:0046872">
    <property type="term" value="F:metal ion binding"/>
    <property type="evidence" value="ECO:0007669"/>
    <property type="project" value="UniProtKB-KW"/>
</dbReference>
<dbReference type="Pfam" id="PF08240">
    <property type="entry name" value="ADH_N"/>
    <property type="match status" value="1"/>
</dbReference>
<dbReference type="PANTHER" id="PTHR43161">
    <property type="entry name" value="SORBITOL DEHYDROGENASE"/>
    <property type="match status" value="1"/>
</dbReference>